<name>A0A9J6DRW4_RHIMP</name>
<dbReference type="AlphaFoldDB" id="A0A9J6DRW4"/>
<evidence type="ECO:0000313" key="1">
    <source>
        <dbReference type="EMBL" id="KAH8024616.1"/>
    </source>
</evidence>
<dbReference type="EMBL" id="JABSTU010000007">
    <property type="protein sequence ID" value="KAH8024616.1"/>
    <property type="molecule type" value="Genomic_DNA"/>
</dbReference>
<gene>
    <name evidence="1" type="ORF">HPB51_000013</name>
</gene>
<proteinExistence type="predicted"/>
<protein>
    <submittedName>
        <fullName evidence="1">Uncharacterized protein</fullName>
    </submittedName>
</protein>
<evidence type="ECO:0000313" key="2">
    <source>
        <dbReference type="Proteomes" id="UP000821866"/>
    </source>
</evidence>
<organism evidence="1 2">
    <name type="scientific">Rhipicephalus microplus</name>
    <name type="common">Cattle tick</name>
    <name type="synonym">Boophilus microplus</name>
    <dbReference type="NCBI Taxonomy" id="6941"/>
    <lineage>
        <taxon>Eukaryota</taxon>
        <taxon>Metazoa</taxon>
        <taxon>Ecdysozoa</taxon>
        <taxon>Arthropoda</taxon>
        <taxon>Chelicerata</taxon>
        <taxon>Arachnida</taxon>
        <taxon>Acari</taxon>
        <taxon>Parasitiformes</taxon>
        <taxon>Ixodida</taxon>
        <taxon>Ixodoidea</taxon>
        <taxon>Ixodidae</taxon>
        <taxon>Rhipicephalinae</taxon>
        <taxon>Rhipicephalus</taxon>
        <taxon>Boophilus</taxon>
    </lineage>
</organism>
<dbReference type="Proteomes" id="UP000821866">
    <property type="component" value="Unassembled WGS sequence"/>
</dbReference>
<accession>A0A9J6DRW4</accession>
<reference evidence="1" key="1">
    <citation type="journal article" date="2020" name="Cell">
        <title>Large-Scale Comparative Analyses of Tick Genomes Elucidate Their Genetic Diversity and Vector Capacities.</title>
        <authorList>
            <consortium name="Tick Genome and Microbiome Consortium (TIGMIC)"/>
            <person name="Jia N."/>
            <person name="Wang J."/>
            <person name="Shi W."/>
            <person name="Du L."/>
            <person name="Sun Y."/>
            <person name="Zhan W."/>
            <person name="Jiang J.F."/>
            <person name="Wang Q."/>
            <person name="Zhang B."/>
            <person name="Ji P."/>
            <person name="Bell-Sakyi L."/>
            <person name="Cui X.M."/>
            <person name="Yuan T.T."/>
            <person name="Jiang B.G."/>
            <person name="Yang W.F."/>
            <person name="Lam T.T."/>
            <person name="Chang Q.C."/>
            <person name="Ding S.J."/>
            <person name="Wang X.J."/>
            <person name="Zhu J.G."/>
            <person name="Ruan X.D."/>
            <person name="Zhao L."/>
            <person name="Wei J.T."/>
            <person name="Ye R.Z."/>
            <person name="Que T.C."/>
            <person name="Du C.H."/>
            <person name="Zhou Y.H."/>
            <person name="Cheng J.X."/>
            <person name="Dai P.F."/>
            <person name="Guo W.B."/>
            <person name="Han X.H."/>
            <person name="Huang E.J."/>
            <person name="Li L.F."/>
            <person name="Wei W."/>
            <person name="Gao Y.C."/>
            <person name="Liu J.Z."/>
            <person name="Shao H.Z."/>
            <person name="Wang X."/>
            <person name="Wang C.C."/>
            <person name="Yang T.C."/>
            <person name="Huo Q.B."/>
            <person name="Li W."/>
            <person name="Chen H.Y."/>
            <person name="Chen S.E."/>
            <person name="Zhou L.G."/>
            <person name="Ni X.B."/>
            <person name="Tian J.H."/>
            <person name="Sheng Y."/>
            <person name="Liu T."/>
            <person name="Pan Y.S."/>
            <person name="Xia L.Y."/>
            <person name="Li J."/>
            <person name="Zhao F."/>
            <person name="Cao W.C."/>
        </authorList>
    </citation>
    <scope>NUCLEOTIDE SEQUENCE</scope>
    <source>
        <strain evidence="1">Rmic-2018</strain>
    </source>
</reference>
<keyword evidence="2" id="KW-1185">Reference proteome</keyword>
<sequence>MLLIESGDGATCYAYQQALAVLDEYFAPPEDAFCIRVPFRWRVQQPDDTPVQFILALRRLANNCYFGAAAETMVQDQSLHGQRKPDFFRSFAQVGDAFAVQAALEHAKEEERVDRTSQQLAALQADSITRRENERRGIRLPRPILLQRYATNPAVPSPLLGLRKFRKFYQSILKLHMQRRSMLEVRACSLALHLLASQLVVLLRHLPLPCC</sequence>
<reference evidence="1" key="2">
    <citation type="submission" date="2021-09" db="EMBL/GenBank/DDBJ databases">
        <authorList>
            <person name="Jia N."/>
            <person name="Wang J."/>
            <person name="Shi W."/>
            <person name="Du L."/>
            <person name="Sun Y."/>
            <person name="Zhan W."/>
            <person name="Jiang J."/>
            <person name="Wang Q."/>
            <person name="Zhang B."/>
            <person name="Ji P."/>
            <person name="Sakyi L.B."/>
            <person name="Cui X."/>
            <person name="Yuan T."/>
            <person name="Jiang B."/>
            <person name="Yang W."/>
            <person name="Lam T.T.-Y."/>
            <person name="Chang Q."/>
            <person name="Ding S."/>
            <person name="Wang X."/>
            <person name="Zhu J."/>
            <person name="Ruan X."/>
            <person name="Zhao L."/>
            <person name="Wei J."/>
            <person name="Que T."/>
            <person name="Du C."/>
            <person name="Cheng J."/>
            <person name="Dai P."/>
            <person name="Han X."/>
            <person name="Huang E."/>
            <person name="Gao Y."/>
            <person name="Liu J."/>
            <person name="Shao H."/>
            <person name="Ye R."/>
            <person name="Li L."/>
            <person name="Wei W."/>
            <person name="Wang X."/>
            <person name="Wang C."/>
            <person name="Huo Q."/>
            <person name="Li W."/>
            <person name="Guo W."/>
            <person name="Chen H."/>
            <person name="Chen S."/>
            <person name="Zhou L."/>
            <person name="Zhou L."/>
            <person name="Ni X."/>
            <person name="Tian J."/>
            <person name="Zhou Y."/>
            <person name="Sheng Y."/>
            <person name="Liu T."/>
            <person name="Pan Y."/>
            <person name="Xia L."/>
            <person name="Li J."/>
            <person name="Zhao F."/>
            <person name="Cao W."/>
        </authorList>
    </citation>
    <scope>NUCLEOTIDE SEQUENCE</scope>
    <source>
        <strain evidence="1">Rmic-2018</strain>
        <tissue evidence="1">Larvae</tissue>
    </source>
</reference>
<comment type="caution">
    <text evidence="1">The sequence shown here is derived from an EMBL/GenBank/DDBJ whole genome shotgun (WGS) entry which is preliminary data.</text>
</comment>